<accession>A0A0L0DD63</accession>
<organism evidence="3 4">
    <name type="scientific">Thecamonas trahens ATCC 50062</name>
    <dbReference type="NCBI Taxonomy" id="461836"/>
    <lineage>
        <taxon>Eukaryota</taxon>
        <taxon>Apusozoa</taxon>
        <taxon>Apusomonadida</taxon>
        <taxon>Apusomonadidae</taxon>
        <taxon>Thecamonas</taxon>
    </lineage>
</organism>
<reference evidence="3 4" key="1">
    <citation type="submission" date="2010-05" db="EMBL/GenBank/DDBJ databases">
        <title>The Genome Sequence of Thecamonas trahens ATCC 50062.</title>
        <authorList>
            <consortium name="The Broad Institute Genome Sequencing Platform"/>
            <person name="Russ C."/>
            <person name="Cuomo C."/>
            <person name="Shea T."/>
            <person name="Young S.K."/>
            <person name="Zeng Q."/>
            <person name="Koehrsen M."/>
            <person name="Haas B."/>
            <person name="Borodovsky M."/>
            <person name="Guigo R."/>
            <person name="Alvarado L."/>
            <person name="Berlin A."/>
            <person name="Bochicchio J."/>
            <person name="Borenstein D."/>
            <person name="Chapman S."/>
            <person name="Chen Z."/>
            <person name="Freedman E."/>
            <person name="Gellesch M."/>
            <person name="Goldberg J."/>
            <person name="Griggs A."/>
            <person name="Gujja S."/>
            <person name="Heilman E."/>
            <person name="Heiman D."/>
            <person name="Hepburn T."/>
            <person name="Howarth C."/>
            <person name="Jen D."/>
            <person name="Larson L."/>
            <person name="Mehta T."/>
            <person name="Park D."/>
            <person name="Pearson M."/>
            <person name="Roberts A."/>
            <person name="Saif S."/>
            <person name="Shenoy N."/>
            <person name="Sisk P."/>
            <person name="Stolte C."/>
            <person name="Sykes S."/>
            <person name="Thomson T."/>
            <person name="Walk T."/>
            <person name="White J."/>
            <person name="Yandava C."/>
            <person name="Burger G."/>
            <person name="Gray M.W."/>
            <person name="Holland P.W.H."/>
            <person name="King N."/>
            <person name="Lang F.B.F."/>
            <person name="Roger A.J."/>
            <person name="Ruiz-Trillo I."/>
            <person name="Lander E."/>
            <person name="Nusbaum C."/>
        </authorList>
    </citation>
    <scope>NUCLEOTIDE SEQUENCE [LARGE SCALE GENOMIC DNA]</scope>
    <source>
        <strain evidence="3 4">ATCC 50062</strain>
    </source>
</reference>
<feature type="compositionally biased region" description="Low complexity" evidence="1">
    <location>
        <begin position="204"/>
        <end position="236"/>
    </location>
</feature>
<feature type="signal peptide" evidence="2">
    <location>
        <begin position="1"/>
        <end position="20"/>
    </location>
</feature>
<feature type="region of interest" description="Disordered" evidence="1">
    <location>
        <begin position="204"/>
        <end position="237"/>
    </location>
</feature>
<proteinExistence type="predicted"/>
<keyword evidence="2" id="KW-0732">Signal</keyword>
<name>A0A0L0DD63_THETB</name>
<sequence length="287" mass="28773">MNTTFTVVALLALLALSASADELTFCNYISGEAVVLTNGVVTSETTGTVNANQCVAFSYTAAATLQLQLKKASDGALIQAKSYVVPSDRSDRRVFAVRSSGLISSTSFELQTLASVSKSADKASVVVINQGLDLTSTLSMRVGASVNAAAYLGLSTVAVDTTADVKISAETSAGAEVAATTITQAQLRANAGKTIVSVLIGSESSAGSTTGSTSTSTSTSTSSSTSGSTSGVATTARAIETRSSGSLRFETTDENGNSLNSAASFTGPNSTALAIATIAAALLALIM</sequence>
<dbReference type="RefSeq" id="XP_013756993.1">
    <property type="nucleotide sequence ID" value="XM_013901539.1"/>
</dbReference>
<dbReference type="Proteomes" id="UP000054408">
    <property type="component" value="Unassembled WGS sequence"/>
</dbReference>
<evidence type="ECO:0000313" key="4">
    <source>
        <dbReference type="Proteomes" id="UP000054408"/>
    </source>
</evidence>
<dbReference type="EMBL" id="GL349460">
    <property type="protein sequence ID" value="KNC50145.1"/>
    <property type="molecule type" value="Genomic_DNA"/>
</dbReference>
<protein>
    <submittedName>
        <fullName evidence="3">Uncharacterized protein</fullName>
    </submittedName>
</protein>
<evidence type="ECO:0000256" key="1">
    <source>
        <dbReference type="SAM" id="MobiDB-lite"/>
    </source>
</evidence>
<feature type="chain" id="PRO_5005537329" evidence="2">
    <location>
        <begin position="21"/>
        <end position="287"/>
    </location>
</feature>
<gene>
    <name evidence="3" type="ORF">AMSG_06281</name>
</gene>
<keyword evidence="4" id="KW-1185">Reference proteome</keyword>
<evidence type="ECO:0000313" key="3">
    <source>
        <dbReference type="EMBL" id="KNC50145.1"/>
    </source>
</evidence>
<dbReference type="AlphaFoldDB" id="A0A0L0DD63"/>
<dbReference type="GeneID" id="25565482"/>
<evidence type="ECO:0000256" key="2">
    <source>
        <dbReference type="SAM" id="SignalP"/>
    </source>
</evidence>